<name>A0A1M4SW87_9BACT</name>
<keyword evidence="2" id="KW-0812">Transmembrane</keyword>
<reference evidence="5" key="1">
    <citation type="submission" date="2016-11" db="EMBL/GenBank/DDBJ databases">
        <authorList>
            <person name="Varghese N."/>
            <person name="Submissions S."/>
        </authorList>
    </citation>
    <scope>NUCLEOTIDE SEQUENCE [LARGE SCALE GENOMIC DNA]</scope>
    <source>
        <strain evidence="5">DSM 9756</strain>
    </source>
</reference>
<dbReference type="AlphaFoldDB" id="A0A1M4SW87"/>
<feature type="transmembrane region" description="Helical" evidence="2">
    <location>
        <begin position="110"/>
        <end position="128"/>
    </location>
</feature>
<accession>A0A1M4SW87</accession>
<evidence type="ECO:0000256" key="2">
    <source>
        <dbReference type="SAM" id="Phobius"/>
    </source>
</evidence>
<dbReference type="InterPro" id="IPR051203">
    <property type="entry name" value="Polysaccharide_Synthase-Rel"/>
</dbReference>
<comment type="similarity">
    <text evidence="1">Belongs to the polysaccharide synthase family.</text>
</comment>
<dbReference type="EMBL" id="FQVB01000003">
    <property type="protein sequence ID" value="SHE36297.1"/>
    <property type="molecule type" value="Genomic_DNA"/>
</dbReference>
<feature type="transmembrane region" description="Helical" evidence="2">
    <location>
        <begin position="45"/>
        <end position="66"/>
    </location>
</feature>
<organism evidence="4 5">
    <name type="scientific">Desulfacinum infernum DSM 9756</name>
    <dbReference type="NCBI Taxonomy" id="1121391"/>
    <lineage>
        <taxon>Bacteria</taxon>
        <taxon>Pseudomonadati</taxon>
        <taxon>Thermodesulfobacteriota</taxon>
        <taxon>Syntrophobacteria</taxon>
        <taxon>Syntrophobacterales</taxon>
        <taxon>Syntrophobacteraceae</taxon>
        <taxon>Desulfacinum</taxon>
    </lineage>
</organism>
<dbReference type="InterPro" id="IPR003869">
    <property type="entry name" value="Polysac_CapD-like"/>
</dbReference>
<keyword evidence="5" id="KW-1185">Reference proteome</keyword>
<dbReference type="PANTHER" id="PTHR43318:SF1">
    <property type="entry name" value="POLYSACCHARIDE BIOSYNTHESIS PROTEIN EPSC-RELATED"/>
    <property type="match status" value="1"/>
</dbReference>
<dbReference type="Proteomes" id="UP000184076">
    <property type="component" value="Unassembled WGS sequence"/>
</dbReference>
<dbReference type="Pfam" id="PF02719">
    <property type="entry name" value="Polysacc_synt_2"/>
    <property type="match status" value="1"/>
</dbReference>
<dbReference type="Pfam" id="PF13727">
    <property type="entry name" value="CoA_binding_3"/>
    <property type="match status" value="1"/>
</dbReference>
<dbReference type="Gene3D" id="3.40.50.720">
    <property type="entry name" value="NAD(P)-binding Rossmann-like Domain"/>
    <property type="match status" value="2"/>
</dbReference>
<dbReference type="STRING" id="1121391.SAMN02745206_00197"/>
<dbReference type="SUPFAM" id="SSF51735">
    <property type="entry name" value="NAD(P)-binding Rossmann-fold domains"/>
    <property type="match status" value="2"/>
</dbReference>
<proteinExistence type="inferred from homology"/>
<dbReference type="InterPro" id="IPR036291">
    <property type="entry name" value="NAD(P)-bd_dom_sf"/>
</dbReference>
<dbReference type="RefSeq" id="WP_073036090.1">
    <property type="nucleotide sequence ID" value="NZ_FQVB01000003.1"/>
</dbReference>
<dbReference type="CDD" id="cd05237">
    <property type="entry name" value="UDP_invert_4-6DH_SDR_e"/>
    <property type="match status" value="1"/>
</dbReference>
<evidence type="ECO:0000313" key="5">
    <source>
        <dbReference type="Proteomes" id="UP000184076"/>
    </source>
</evidence>
<evidence type="ECO:0000313" key="4">
    <source>
        <dbReference type="EMBL" id="SHE36297.1"/>
    </source>
</evidence>
<keyword evidence="2" id="KW-1133">Transmembrane helix</keyword>
<evidence type="ECO:0000259" key="3">
    <source>
        <dbReference type="Pfam" id="PF02719"/>
    </source>
</evidence>
<feature type="transmembrane region" description="Helical" evidence="2">
    <location>
        <begin position="12"/>
        <end position="33"/>
    </location>
</feature>
<dbReference type="OrthoDB" id="9769113at2"/>
<feature type="transmembrane region" description="Helical" evidence="2">
    <location>
        <begin position="78"/>
        <end position="98"/>
    </location>
</feature>
<dbReference type="PANTHER" id="PTHR43318">
    <property type="entry name" value="UDP-N-ACETYLGLUCOSAMINE 4,6-DEHYDRATASE"/>
    <property type="match status" value="1"/>
</dbReference>
<keyword evidence="2" id="KW-0472">Membrane</keyword>
<feature type="domain" description="Polysaccharide biosynthesis protein CapD-like" evidence="3">
    <location>
        <begin position="300"/>
        <end position="581"/>
    </location>
</feature>
<gene>
    <name evidence="4" type="ORF">SAMN02745206_00197</name>
</gene>
<protein>
    <submittedName>
        <fullName evidence="4">NDP-sugar epimerase, includes UDP-GlcNAc-inverting 4,6-dehydratase FlaA1 and capsular polysaccharide biosynthesis protein EpsC</fullName>
    </submittedName>
</protein>
<evidence type="ECO:0000256" key="1">
    <source>
        <dbReference type="ARBA" id="ARBA00007430"/>
    </source>
</evidence>
<sequence>MMRQLKNPKLYLMILLDAVCFASALYAAYLVRFEMSVAPYYQKQFLRLCLWLVPLQSLTFWAFGLYRGMWRYTSSDDVIRLIQAVVTSTLAAIAVVLYANRFMGYSRSVFVLQGVFSFLFAGGVRLAIRWGYTRWGHVAARERGGHAGGSPGKRKSPRRVLVVGAGSAGEKLVREIQDNPGLSYRIVGFVDDDHQKWGRRLHGIPVLGGVHDLSHIAQKKRIDEIFLAVPSASGDAMRRITQACEESGIPYKTLPGIGQLMTGQVSVEALRKVNYEDLLGRPPVKLETETIRAVLEAKRVLVTGAGGSIGSELCRQIVRFDPSELILLDASEANLFRMETELAHEAKRCPTAGYLGRVQDRVLMEEIFRRHRPQIVFHAAACKHVPFMERYPWEAVYNNVLGSRVVMEAAVGFGVERFVLVSTDKAVRPANVMGASKRAAELLMQSLQGNGTRFMAVRFGNVVGSSGSVVPLFRRQIERGGPVTVTHPDATRYFMTIPEAAQLILQAAAMGRGGEIFILKMGTAVRIADMARDLIRLSGKEPDRDVRIVFTGLREGEKLTEELITDGEDVVPTPHDEIMVLRCNGIDPAELHRSLAGQLEALCRAAETHDREGIIRALRRMVPEYDPGRGFRHGS</sequence>